<evidence type="ECO:0000256" key="2">
    <source>
        <dbReference type="ARBA" id="ARBA00023043"/>
    </source>
</evidence>
<dbReference type="InterPro" id="IPR036770">
    <property type="entry name" value="Ankyrin_rpt-contain_sf"/>
</dbReference>
<dbReference type="Gene3D" id="1.25.40.20">
    <property type="entry name" value="Ankyrin repeat-containing domain"/>
    <property type="match status" value="5"/>
</dbReference>
<proteinExistence type="predicted"/>
<dbReference type="InterPro" id="IPR002110">
    <property type="entry name" value="Ankyrin_rpt"/>
</dbReference>
<protein>
    <submittedName>
        <fullName evidence="4">Uncharacterized protein</fullName>
    </submittedName>
</protein>
<reference evidence="4 5" key="1">
    <citation type="submission" date="2017-03" db="EMBL/GenBank/DDBJ databases">
        <title>WGS assembly of Porphyra umbilicalis.</title>
        <authorList>
            <person name="Brawley S.H."/>
            <person name="Blouin N.A."/>
            <person name="Ficko-Blean E."/>
            <person name="Wheeler G.L."/>
            <person name="Lohr M."/>
            <person name="Goodson H.V."/>
            <person name="Jenkins J.W."/>
            <person name="Blaby-Haas C.E."/>
            <person name="Helliwell K.E."/>
            <person name="Chan C."/>
            <person name="Marriage T."/>
            <person name="Bhattacharya D."/>
            <person name="Klein A.S."/>
            <person name="Badis Y."/>
            <person name="Brodie J."/>
            <person name="Cao Y."/>
            <person name="Collen J."/>
            <person name="Dittami S.M."/>
            <person name="Gachon C.M."/>
            <person name="Green B.R."/>
            <person name="Karpowicz S."/>
            <person name="Kim J.W."/>
            <person name="Kudahl U."/>
            <person name="Lin S."/>
            <person name="Michel G."/>
            <person name="Mittag M."/>
            <person name="Olson B.J."/>
            <person name="Pangilinan J."/>
            <person name="Peng Y."/>
            <person name="Qiu H."/>
            <person name="Shu S."/>
            <person name="Singer J.T."/>
            <person name="Smith A.G."/>
            <person name="Sprecher B.N."/>
            <person name="Wagner V."/>
            <person name="Wang W."/>
            <person name="Wang Z.-Y."/>
            <person name="Yan J."/>
            <person name="Yarish C."/>
            <person name="Zoeuner-Riek S."/>
            <person name="Zhuang Y."/>
            <person name="Zou Y."/>
            <person name="Lindquist E.A."/>
            <person name="Grimwood J."/>
            <person name="Barry K."/>
            <person name="Rokhsar D.S."/>
            <person name="Schmutz J."/>
            <person name="Stiller J.W."/>
            <person name="Grossman A.R."/>
            <person name="Prochnik S.E."/>
        </authorList>
    </citation>
    <scope>NUCLEOTIDE SEQUENCE [LARGE SCALE GENOMIC DNA]</scope>
    <source>
        <strain evidence="4">4086291</strain>
    </source>
</reference>
<gene>
    <name evidence="4" type="ORF">BU14_0032s0028</name>
</gene>
<feature type="repeat" description="ANK" evidence="3">
    <location>
        <begin position="4"/>
        <end position="36"/>
    </location>
</feature>
<sequence>MDQGGKTGLHFAGWSGSAKDIQALLKAGADVHAKDLKGRTALHCAGGSGSTEAVEALLAAGARVHAKDNHRRTPLHYAGVSGSAGAVKALLAAGAKVHTADYSGRTALHCAGESGSAMAIEALLAAGADVHTEDNSERTALHMVSRSGAAEAVAALVAAGADVSGTDEDAWTALHFAASYGNTGAVAALLGHGAEPSPVCHTGETPLCLAVALGHREIIGLLPTEHPSDAISTPAHEAVRNERLELLNAPQVHFFLNEADKDCGDSVLHIAARRAHLPSVEALLHLNVWVRPHNVDGHTPLACALEWLDPFLCAQRDVVALPPGTRSNNSREAVAVGRRDILGRDVAVGRPVRRAAVDDSVRDKLDEWRGVVLALLREGADTEGLSRDAAQLCARVVASEPSLGPWQAVRLLRGKRVKRKAT</sequence>
<dbReference type="Pfam" id="PF00023">
    <property type="entry name" value="Ank"/>
    <property type="match status" value="1"/>
</dbReference>
<keyword evidence="2 3" id="KW-0040">ANK repeat</keyword>
<dbReference type="OrthoDB" id="539213at2759"/>
<feature type="repeat" description="ANK" evidence="3">
    <location>
        <begin position="136"/>
        <end position="168"/>
    </location>
</feature>
<feature type="repeat" description="ANK" evidence="3">
    <location>
        <begin position="37"/>
        <end position="69"/>
    </location>
</feature>
<evidence type="ECO:0000313" key="5">
    <source>
        <dbReference type="Proteomes" id="UP000218209"/>
    </source>
</evidence>
<dbReference type="Pfam" id="PF12796">
    <property type="entry name" value="Ank_2"/>
    <property type="match status" value="2"/>
</dbReference>
<dbReference type="Proteomes" id="UP000218209">
    <property type="component" value="Unassembled WGS sequence"/>
</dbReference>
<feature type="repeat" description="ANK" evidence="3">
    <location>
        <begin position="103"/>
        <end position="135"/>
    </location>
</feature>
<organism evidence="4 5">
    <name type="scientific">Porphyra umbilicalis</name>
    <name type="common">Purple laver</name>
    <name type="synonym">Red alga</name>
    <dbReference type="NCBI Taxonomy" id="2786"/>
    <lineage>
        <taxon>Eukaryota</taxon>
        <taxon>Rhodophyta</taxon>
        <taxon>Bangiophyceae</taxon>
        <taxon>Bangiales</taxon>
        <taxon>Bangiaceae</taxon>
        <taxon>Porphyra</taxon>
    </lineage>
</organism>
<dbReference type="SUPFAM" id="SSF48403">
    <property type="entry name" value="Ankyrin repeat"/>
    <property type="match status" value="1"/>
</dbReference>
<keyword evidence="1" id="KW-0677">Repeat</keyword>
<evidence type="ECO:0000313" key="4">
    <source>
        <dbReference type="EMBL" id="OSX80770.1"/>
    </source>
</evidence>
<dbReference type="PROSITE" id="PS50088">
    <property type="entry name" value="ANK_REPEAT"/>
    <property type="match status" value="6"/>
</dbReference>
<feature type="repeat" description="ANK" evidence="3">
    <location>
        <begin position="169"/>
        <end position="195"/>
    </location>
</feature>
<feature type="repeat" description="ANK" evidence="3">
    <location>
        <begin position="70"/>
        <end position="102"/>
    </location>
</feature>
<name>A0A1X6PIV2_PORUM</name>
<dbReference type="EMBL" id="KV918768">
    <property type="protein sequence ID" value="OSX80770.1"/>
    <property type="molecule type" value="Genomic_DNA"/>
</dbReference>
<dbReference type="PANTHER" id="PTHR24198">
    <property type="entry name" value="ANKYRIN REPEAT AND PROTEIN KINASE DOMAIN-CONTAINING PROTEIN"/>
    <property type="match status" value="1"/>
</dbReference>
<keyword evidence="5" id="KW-1185">Reference proteome</keyword>
<evidence type="ECO:0000256" key="3">
    <source>
        <dbReference type="PROSITE-ProRule" id="PRU00023"/>
    </source>
</evidence>
<dbReference type="AlphaFoldDB" id="A0A1X6PIV2"/>
<dbReference type="PROSITE" id="PS50297">
    <property type="entry name" value="ANK_REP_REGION"/>
    <property type="match status" value="6"/>
</dbReference>
<evidence type="ECO:0000256" key="1">
    <source>
        <dbReference type="ARBA" id="ARBA00022737"/>
    </source>
</evidence>
<dbReference type="SMART" id="SM00248">
    <property type="entry name" value="ANK"/>
    <property type="match status" value="8"/>
</dbReference>
<dbReference type="PRINTS" id="PR01415">
    <property type="entry name" value="ANKYRIN"/>
</dbReference>
<dbReference type="PANTHER" id="PTHR24198:SF165">
    <property type="entry name" value="ANKYRIN REPEAT-CONTAINING PROTEIN-RELATED"/>
    <property type="match status" value="1"/>
</dbReference>
<accession>A0A1X6PIV2</accession>